<feature type="compositionally biased region" description="Acidic residues" evidence="2">
    <location>
        <begin position="835"/>
        <end position="853"/>
    </location>
</feature>
<keyword evidence="1" id="KW-0175">Coiled coil</keyword>
<feature type="coiled-coil region" evidence="1">
    <location>
        <begin position="267"/>
        <end position="336"/>
    </location>
</feature>
<dbReference type="PANTHER" id="PTHR46169:SF24">
    <property type="entry name" value="PROTEIN CBG26704"/>
    <property type="match status" value="1"/>
</dbReference>
<dbReference type="InterPro" id="IPR012337">
    <property type="entry name" value="RNaseH-like_sf"/>
</dbReference>
<reference evidence="4" key="1">
    <citation type="submission" date="2022-11" db="UniProtKB">
        <authorList>
            <consortium name="WormBaseParasite"/>
        </authorList>
    </citation>
    <scope>IDENTIFICATION</scope>
</reference>
<dbReference type="InterPro" id="IPR052717">
    <property type="entry name" value="Vacuolar_transposase_reg"/>
</dbReference>
<name>A0A914GT89_GLORO</name>
<keyword evidence="3" id="KW-1185">Reference proteome</keyword>
<dbReference type="SUPFAM" id="SSF53098">
    <property type="entry name" value="Ribonuclease H-like"/>
    <property type="match status" value="1"/>
</dbReference>
<accession>A0A914GT89</accession>
<evidence type="ECO:0000256" key="1">
    <source>
        <dbReference type="SAM" id="Coils"/>
    </source>
</evidence>
<protein>
    <submittedName>
        <fullName evidence="4">HAT C-terminal dimerisation domain-containing protein</fullName>
    </submittedName>
</protein>
<evidence type="ECO:0000256" key="2">
    <source>
        <dbReference type="SAM" id="MobiDB-lite"/>
    </source>
</evidence>
<feature type="region of interest" description="Disordered" evidence="2">
    <location>
        <begin position="825"/>
        <end position="853"/>
    </location>
</feature>
<evidence type="ECO:0000313" key="3">
    <source>
        <dbReference type="Proteomes" id="UP000887572"/>
    </source>
</evidence>
<dbReference type="GO" id="GO:0005634">
    <property type="term" value="C:nucleus"/>
    <property type="evidence" value="ECO:0007669"/>
    <property type="project" value="TreeGrafter"/>
</dbReference>
<dbReference type="WBParaSite" id="Gr19_v10_g11007.t1">
    <property type="protein sequence ID" value="Gr19_v10_g11007.t1"/>
    <property type="gene ID" value="Gr19_v10_g11007"/>
</dbReference>
<dbReference type="Proteomes" id="UP000887572">
    <property type="component" value="Unplaced"/>
</dbReference>
<sequence>MADLRNALANLRNAHNGAFTKRPLMANLRNAHGGSFYETTQHALTVATFAPQALEPQDGTPDWRIFLAPTGKADDRKEMPFQHKIEWYSNERNVFGSMDRRRKRKIKACPLQSLITTNAVLPLITVTNIDHLRATFASRRLVHKIRNDMAKKLTILSNSSSTIVSTSNKVLKKRATDIKIASRKLNNVAYNLAPGSIVPINQNTVEIDEKIYITKCVDIKMPKAQKVPWAIRAIRCCENMPCLRNTIFAEVLGRAVRKFDNELYECRKNAAAKVNELMQEAARERLEFRQEVARERLENDELSEEVARERLEKKELQRSNAEKDTKIEQLRIQQRETQNHMNIEVNCSGHGMESNVVIQQRTCKCRCHCARGGRPALSSERQNGQKMTPAFRNSLKACGSASLKKMFKNGANANIKMPQFKMAPKSLVNHLTPTRPSSLKAALGCRKHFRCNVLPRMANDVCSRIKSGVLNSFYAITSDGWSQPTKSPQLQSVTIHWIDNNFGRNDNVLASFPMDEFRHTETTQPTSAERLQKTTLCQFQRAGTQYFGCCQHFWSKKRLVGMETIPTNLPRIDAMDFDCLRHVCPILRVFDVETQKFSREKSTASVVLPTLKKMSDFLIQANIPTTLEPFVNKLIDSISDRVRKLIGNNLLRISTLLDPRFAYDETIFSKTNWALIEQDLIEFGKKVYKENEGRDDENDFQPLGFLDETDLSAGEKSDESVRYDIWKPKSPGTISVPSTLSGELQTNLTTRIQLQLASFKAFGRPSIDADIFNWWGSNVPATSVSSERLFSKAGLIFSNTLRNRLSAKTVEKILVVKANLDELHLAPSAEPDPEKGDDDETIDVEDNEEDDFE</sequence>
<dbReference type="PANTHER" id="PTHR46169">
    <property type="entry name" value="DNA REPLICATION-RELATED ELEMENT FACTOR, ISOFORM A"/>
    <property type="match status" value="1"/>
</dbReference>
<dbReference type="AlphaFoldDB" id="A0A914GT89"/>
<proteinExistence type="predicted"/>
<evidence type="ECO:0000313" key="4">
    <source>
        <dbReference type="WBParaSite" id="Gr19_v10_g11007.t1"/>
    </source>
</evidence>
<dbReference type="GO" id="GO:0006357">
    <property type="term" value="P:regulation of transcription by RNA polymerase II"/>
    <property type="evidence" value="ECO:0007669"/>
    <property type="project" value="TreeGrafter"/>
</dbReference>
<organism evidence="3 4">
    <name type="scientific">Globodera rostochiensis</name>
    <name type="common">Golden nematode worm</name>
    <name type="synonym">Heterodera rostochiensis</name>
    <dbReference type="NCBI Taxonomy" id="31243"/>
    <lineage>
        <taxon>Eukaryota</taxon>
        <taxon>Metazoa</taxon>
        <taxon>Ecdysozoa</taxon>
        <taxon>Nematoda</taxon>
        <taxon>Chromadorea</taxon>
        <taxon>Rhabditida</taxon>
        <taxon>Tylenchina</taxon>
        <taxon>Tylenchomorpha</taxon>
        <taxon>Tylenchoidea</taxon>
        <taxon>Heteroderidae</taxon>
        <taxon>Heteroderinae</taxon>
        <taxon>Globodera</taxon>
    </lineage>
</organism>